<dbReference type="GO" id="GO:0008234">
    <property type="term" value="F:cysteine-type peptidase activity"/>
    <property type="evidence" value="ECO:0007669"/>
    <property type="project" value="UniProtKB-KW"/>
</dbReference>
<evidence type="ECO:0000256" key="4">
    <source>
        <dbReference type="ARBA" id="ARBA00022692"/>
    </source>
</evidence>
<evidence type="ECO:0000313" key="13">
    <source>
        <dbReference type="Proteomes" id="UP000184038"/>
    </source>
</evidence>
<keyword evidence="7 12" id="KW-0067">ATP-binding</keyword>
<evidence type="ECO:0000256" key="10">
    <source>
        <dbReference type="SAM" id="Phobius"/>
    </source>
</evidence>
<evidence type="ECO:0000256" key="6">
    <source>
        <dbReference type="ARBA" id="ARBA00022807"/>
    </source>
</evidence>
<dbReference type="SUPFAM" id="SSF90123">
    <property type="entry name" value="ABC transporter transmembrane region"/>
    <property type="match status" value="1"/>
</dbReference>
<keyword evidence="2" id="KW-0813">Transport</keyword>
<feature type="transmembrane region" description="Helical" evidence="10">
    <location>
        <begin position="261"/>
        <end position="285"/>
    </location>
</feature>
<dbReference type="SUPFAM" id="SSF52540">
    <property type="entry name" value="P-loop containing nucleoside triphosphate hydrolases"/>
    <property type="match status" value="1"/>
</dbReference>
<feature type="transmembrane region" description="Helical" evidence="10">
    <location>
        <begin position="37"/>
        <end position="58"/>
    </location>
</feature>
<comment type="subcellular location">
    <subcellularLocation>
        <location evidence="1">Cell membrane</location>
        <topology evidence="1">Multi-pass membrane protein</topology>
    </subcellularLocation>
</comment>
<evidence type="ECO:0000256" key="1">
    <source>
        <dbReference type="ARBA" id="ARBA00004651"/>
    </source>
</evidence>
<dbReference type="InterPro" id="IPR039421">
    <property type="entry name" value="Type_1_exporter"/>
</dbReference>
<dbReference type="PANTHER" id="PTHR43394">
    <property type="entry name" value="ATP-DEPENDENT PERMEASE MDL1, MITOCHONDRIAL"/>
    <property type="match status" value="1"/>
</dbReference>
<protein>
    <submittedName>
        <fullName evidence="12">ATP-binding cassette, subfamily B</fullName>
    </submittedName>
</protein>
<dbReference type="InterPro" id="IPR003439">
    <property type="entry name" value="ABC_transporter-like_ATP-bd"/>
</dbReference>
<dbReference type="Gene3D" id="1.20.1560.10">
    <property type="entry name" value="ABC transporter type 1, transmembrane domain"/>
    <property type="match status" value="1"/>
</dbReference>
<dbReference type="STRING" id="1120996.SAMN02746066_01565"/>
<keyword evidence="6" id="KW-0378">Hydrolase</keyword>
<dbReference type="GO" id="GO:0016887">
    <property type="term" value="F:ATP hydrolysis activity"/>
    <property type="evidence" value="ECO:0007669"/>
    <property type="project" value="InterPro"/>
</dbReference>
<dbReference type="Pfam" id="PF00005">
    <property type="entry name" value="ABC_tran"/>
    <property type="match status" value="1"/>
</dbReference>
<keyword evidence="6" id="KW-0645">Protease</keyword>
<keyword evidence="3" id="KW-1003">Cell membrane</keyword>
<keyword evidence="4 10" id="KW-0812">Transmembrane</keyword>
<proteinExistence type="predicted"/>
<evidence type="ECO:0000256" key="2">
    <source>
        <dbReference type="ARBA" id="ARBA00022448"/>
    </source>
</evidence>
<dbReference type="PROSITE" id="PS50893">
    <property type="entry name" value="ABC_TRANSPORTER_2"/>
    <property type="match status" value="1"/>
</dbReference>
<evidence type="ECO:0000313" key="12">
    <source>
        <dbReference type="EMBL" id="SHM31819.1"/>
    </source>
</evidence>
<dbReference type="SMART" id="SM00382">
    <property type="entry name" value="AAA"/>
    <property type="match status" value="1"/>
</dbReference>
<dbReference type="InterPro" id="IPR003593">
    <property type="entry name" value="AAA+_ATPase"/>
</dbReference>
<dbReference type="GO" id="GO:0005886">
    <property type="term" value="C:plasma membrane"/>
    <property type="evidence" value="ECO:0007669"/>
    <property type="project" value="UniProtKB-SubCell"/>
</dbReference>
<evidence type="ECO:0000256" key="7">
    <source>
        <dbReference type="ARBA" id="ARBA00022840"/>
    </source>
</evidence>
<dbReference type="PANTHER" id="PTHR43394:SF1">
    <property type="entry name" value="ATP-BINDING CASSETTE SUB-FAMILY B MEMBER 10, MITOCHONDRIAL"/>
    <property type="match status" value="1"/>
</dbReference>
<dbReference type="InterPro" id="IPR036640">
    <property type="entry name" value="ABC1_TM_sf"/>
</dbReference>
<organism evidence="12 13">
    <name type="scientific">Anaerosporobacter mobilis DSM 15930</name>
    <dbReference type="NCBI Taxonomy" id="1120996"/>
    <lineage>
        <taxon>Bacteria</taxon>
        <taxon>Bacillati</taxon>
        <taxon>Bacillota</taxon>
        <taxon>Clostridia</taxon>
        <taxon>Lachnospirales</taxon>
        <taxon>Lachnospiraceae</taxon>
        <taxon>Anaerosporobacter</taxon>
    </lineage>
</organism>
<keyword evidence="8 10" id="KW-1133">Transmembrane helix</keyword>
<dbReference type="GO" id="GO:0015421">
    <property type="term" value="F:ABC-type oligopeptide transporter activity"/>
    <property type="evidence" value="ECO:0007669"/>
    <property type="project" value="TreeGrafter"/>
</dbReference>
<accession>A0A1M7HTV2</accession>
<feature type="transmembrane region" description="Helical" evidence="10">
    <location>
        <begin position="160"/>
        <end position="188"/>
    </location>
</feature>
<dbReference type="InterPro" id="IPR027417">
    <property type="entry name" value="P-loop_NTPase"/>
</dbReference>
<dbReference type="GO" id="GO:0005524">
    <property type="term" value="F:ATP binding"/>
    <property type="evidence" value="ECO:0007669"/>
    <property type="project" value="UniProtKB-KW"/>
</dbReference>
<name>A0A1M7HTV2_9FIRM</name>
<keyword evidence="13" id="KW-1185">Reference proteome</keyword>
<feature type="domain" description="ABC transporter" evidence="11">
    <location>
        <begin position="360"/>
        <end position="602"/>
    </location>
</feature>
<keyword evidence="6" id="KW-0788">Thiol protease</keyword>
<evidence type="ECO:0000256" key="9">
    <source>
        <dbReference type="ARBA" id="ARBA00023136"/>
    </source>
</evidence>
<keyword evidence="5" id="KW-0547">Nucleotide-binding</keyword>
<evidence type="ECO:0000256" key="5">
    <source>
        <dbReference type="ARBA" id="ARBA00022741"/>
    </source>
</evidence>
<dbReference type="FunFam" id="3.40.50.300:FF:000299">
    <property type="entry name" value="ABC transporter ATP-binding protein/permease"/>
    <property type="match status" value="1"/>
</dbReference>
<keyword evidence="9 10" id="KW-0472">Membrane</keyword>
<gene>
    <name evidence="12" type="ORF">SAMN02746066_01565</name>
</gene>
<dbReference type="AlphaFoldDB" id="A0A1M7HTV2"/>
<reference evidence="12 13" key="1">
    <citation type="submission" date="2016-11" db="EMBL/GenBank/DDBJ databases">
        <authorList>
            <person name="Jaros S."/>
            <person name="Januszkiewicz K."/>
            <person name="Wedrychowicz H."/>
        </authorList>
    </citation>
    <scope>NUCLEOTIDE SEQUENCE [LARGE SCALE GENOMIC DNA]</scope>
    <source>
        <strain evidence="12 13">DSM 15930</strain>
    </source>
</reference>
<dbReference type="RefSeq" id="WP_242952500.1">
    <property type="nucleotide sequence ID" value="NZ_FRCP01000008.1"/>
</dbReference>
<feature type="transmembrane region" description="Helical" evidence="10">
    <location>
        <begin position="70"/>
        <end position="92"/>
    </location>
</feature>
<evidence type="ECO:0000256" key="8">
    <source>
        <dbReference type="ARBA" id="ARBA00022989"/>
    </source>
</evidence>
<dbReference type="Gene3D" id="3.40.50.300">
    <property type="entry name" value="P-loop containing nucleotide triphosphate hydrolases"/>
    <property type="match status" value="1"/>
</dbReference>
<dbReference type="EMBL" id="FRCP01000008">
    <property type="protein sequence ID" value="SHM31819.1"/>
    <property type="molecule type" value="Genomic_DNA"/>
</dbReference>
<dbReference type="Proteomes" id="UP000184038">
    <property type="component" value="Unassembled WGS sequence"/>
</dbReference>
<evidence type="ECO:0000259" key="11">
    <source>
        <dbReference type="PROSITE" id="PS50893"/>
    </source>
</evidence>
<sequence>MSKSKMEQEERVSIKRLFSNVRYSIAYAWKVDKKVVLTIYIAIISGYIIYALYSTLFLKCFIEMLSNHNVSLFKTILFVLGGTGLMIVGQALESPTENWARARFVRVTGIIQREFIKKASNIDLLCYDQKKYFEDFVIAASQSDEMIINTVMCTAEMAGIITGIVTVGTLILTINPIIAIFPIVGFLINMMTRFRITELEYQYDMEYKRLMRKADYSKRVFYQPEYAKEIKLSSIETPLRMQFEGALTEIEVSAKKIGIRIALLSLVNWISVFTILSNGCVPLYLGYLALIKRTIALGDVAAMNNAQGAVRNFLDGINYALVQFQKVGQFAERFRRFMDYEIQIENSQGTKELTTSKEVLEIKDISFRYEGAEEETLKHVSMTVKPGQRIAIVGENGAGKTTFVKLLMRLYDVTEGQITYGGTDIREFNTKEYRDSIGAVFQEFQLYGVTLAENVMMGEYHKEQERIVLEALHLADFDKKLSRLPNGIQTQMTKEFAEEGTMLSGGETQKVAIARMFAKNKDISLAILDEPSSALDPLSEATLTKNMMDNAKEAAVIFISHRLSTTKDADHIYMFENGTIIEDGTHEELMKLNGKYAYMFEKQAHYYQDEIA</sequence>
<evidence type="ECO:0000256" key="3">
    <source>
        <dbReference type="ARBA" id="ARBA00022475"/>
    </source>
</evidence>